<keyword evidence="4" id="KW-1015">Disulfide bond</keyword>
<feature type="active site" description="Charge relay system" evidence="5">
    <location>
        <position position="227"/>
    </location>
</feature>
<keyword evidence="3" id="KW-0964">Secreted</keyword>
<comment type="similarity">
    <text evidence="2 7">Belongs to the AB hydrolase superfamily. Lipase family.</text>
</comment>
<evidence type="ECO:0000256" key="2">
    <source>
        <dbReference type="ARBA" id="ARBA00010701"/>
    </source>
</evidence>
<dbReference type="PANTHER" id="PTHR11610">
    <property type="entry name" value="LIPASE"/>
    <property type="match status" value="1"/>
</dbReference>
<dbReference type="InterPro" id="IPR002331">
    <property type="entry name" value="Lipase_panc"/>
</dbReference>
<comment type="subcellular location">
    <subcellularLocation>
        <location evidence="1">Secreted</location>
    </subcellularLocation>
</comment>
<dbReference type="CDD" id="cd00707">
    <property type="entry name" value="Pancreat_lipase_like"/>
    <property type="match status" value="1"/>
</dbReference>
<dbReference type="Proteomes" id="UP000827092">
    <property type="component" value="Unassembled WGS sequence"/>
</dbReference>
<dbReference type="GO" id="GO:0046872">
    <property type="term" value="F:metal ion binding"/>
    <property type="evidence" value="ECO:0007669"/>
    <property type="project" value="UniProtKB-KW"/>
</dbReference>
<evidence type="ECO:0000256" key="3">
    <source>
        <dbReference type="ARBA" id="ARBA00022525"/>
    </source>
</evidence>
<evidence type="ECO:0000313" key="11">
    <source>
        <dbReference type="Proteomes" id="UP000827092"/>
    </source>
</evidence>
<sequence length="516" mass="57710">MEVVLLAWFLLAVKFAAGEEITISSDDLHNFGEIQKVPDFEYAPVGAKICMKELGCFEITKDFYKALVRPVNMLPQDRATIATKFVLFTKEHPKENHDLMATEDDEEEIEEWPIDPTHRTVFLVHGFFDSRLYGKWIEDLKDNILLNSDFNVIAVDWSKGNTAPYTRATANTRVVGAEIALLIQKLQKLKGVNPMDCHIIGHSLGSHIAGYAGERLNKTLGRITGLDPAGPYFENMPPSVRLDTTDADFVDVIHTDTSSSKFFPLGMAQAVGHVDFYPNNGGNQPGCTMQGFYSIFLEGLVDATRRFVACHHQRAVDFFTASLNFRRALPVGYYCSNWEDYLEGRCAECGKDGARCAVMGLQAEKFKAHKNDSRSVKMFLATGSKDPFWEFAFQIQVKLIKPKISYTDKNGKILLDVQGSKNNYSLTLKPSNLVHGSTYTFLVLNPQQLGNIKGVKMTWNPATIFGSHVLYLGHVKIMPMNMESDQVQKAATKLYCDKSGNGIKSRKATTLVECPN</sequence>
<dbReference type="PIRSF" id="PIRSF000865">
    <property type="entry name" value="Lipoprotein_lipase_LIPH"/>
    <property type="match status" value="1"/>
</dbReference>
<feature type="active site" description="Charge relay system" evidence="5">
    <location>
        <position position="312"/>
    </location>
</feature>
<evidence type="ECO:0000313" key="10">
    <source>
        <dbReference type="EMBL" id="KAG8189509.1"/>
    </source>
</evidence>
<dbReference type="PANTHER" id="PTHR11610:SF185">
    <property type="entry name" value="LD47264P"/>
    <property type="match status" value="1"/>
</dbReference>
<dbReference type="EMBL" id="JAFNEN010000213">
    <property type="protein sequence ID" value="KAG8189509.1"/>
    <property type="molecule type" value="Genomic_DNA"/>
</dbReference>
<feature type="signal peptide" evidence="8">
    <location>
        <begin position="1"/>
        <end position="18"/>
    </location>
</feature>
<dbReference type="AlphaFoldDB" id="A0AAV6UZ24"/>
<dbReference type="Gene3D" id="3.40.50.1820">
    <property type="entry name" value="alpha/beta hydrolase"/>
    <property type="match status" value="1"/>
</dbReference>
<feature type="chain" id="PRO_5044023368" description="Lipase domain-containing protein" evidence="8">
    <location>
        <begin position="19"/>
        <end position="516"/>
    </location>
</feature>
<dbReference type="PRINTS" id="PR00821">
    <property type="entry name" value="TAGLIPASE"/>
</dbReference>
<dbReference type="GO" id="GO:0005615">
    <property type="term" value="C:extracellular space"/>
    <property type="evidence" value="ECO:0007669"/>
    <property type="project" value="TreeGrafter"/>
</dbReference>
<dbReference type="FunFam" id="3.40.50.1820:FF:000033">
    <property type="entry name" value="Pancreatic triacylglycerol lipase"/>
    <property type="match status" value="1"/>
</dbReference>
<dbReference type="GO" id="GO:0016042">
    <property type="term" value="P:lipid catabolic process"/>
    <property type="evidence" value="ECO:0007669"/>
    <property type="project" value="TreeGrafter"/>
</dbReference>
<reference evidence="10 11" key="1">
    <citation type="journal article" date="2022" name="Nat. Ecol. Evol.">
        <title>A masculinizing supergene underlies an exaggerated male reproductive morph in a spider.</title>
        <authorList>
            <person name="Hendrickx F."/>
            <person name="De Corte Z."/>
            <person name="Sonet G."/>
            <person name="Van Belleghem S.M."/>
            <person name="Kostlbacher S."/>
            <person name="Vangestel C."/>
        </authorList>
    </citation>
    <scope>NUCLEOTIDE SEQUENCE [LARGE SCALE GENOMIC DNA]</scope>
    <source>
        <strain evidence="10">W744_W776</strain>
    </source>
</reference>
<feature type="binding site" evidence="6">
    <location>
        <position position="246"/>
    </location>
    <ligand>
        <name>Ca(2+)</name>
        <dbReference type="ChEBI" id="CHEBI:29108"/>
    </ligand>
</feature>
<keyword evidence="11" id="KW-1185">Reference proteome</keyword>
<evidence type="ECO:0000259" key="9">
    <source>
        <dbReference type="Pfam" id="PF00151"/>
    </source>
</evidence>
<dbReference type="InterPro" id="IPR036392">
    <property type="entry name" value="PLAT/LH2_dom_sf"/>
</dbReference>
<feature type="binding site" evidence="6">
    <location>
        <position position="243"/>
    </location>
    <ligand>
        <name>Ca(2+)</name>
        <dbReference type="ChEBI" id="CHEBI:29108"/>
    </ligand>
</feature>
<dbReference type="SUPFAM" id="SSF53474">
    <property type="entry name" value="alpha/beta-Hydrolases"/>
    <property type="match status" value="1"/>
</dbReference>
<dbReference type="GO" id="GO:0004806">
    <property type="term" value="F:triacylglycerol lipase activity"/>
    <property type="evidence" value="ECO:0007669"/>
    <property type="project" value="InterPro"/>
</dbReference>
<evidence type="ECO:0000256" key="4">
    <source>
        <dbReference type="ARBA" id="ARBA00023157"/>
    </source>
</evidence>
<evidence type="ECO:0000256" key="7">
    <source>
        <dbReference type="RuleBase" id="RU004262"/>
    </source>
</evidence>
<feature type="active site" description="Nucleophile" evidence="5">
    <location>
        <position position="203"/>
    </location>
</feature>
<dbReference type="Pfam" id="PF00151">
    <property type="entry name" value="Lipase"/>
    <property type="match status" value="1"/>
</dbReference>
<comment type="caution">
    <text evidence="10">The sequence shown here is derived from an EMBL/GenBank/DDBJ whole genome shotgun (WGS) entry which is preliminary data.</text>
</comment>
<dbReference type="SUPFAM" id="SSF49723">
    <property type="entry name" value="Lipase/lipooxygenase domain (PLAT/LH2 domain)"/>
    <property type="match status" value="1"/>
</dbReference>
<gene>
    <name evidence="10" type="ORF">JTE90_008471</name>
</gene>
<dbReference type="InterPro" id="IPR029058">
    <property type="entry name" value="AB_hydrolase_fold"/>
</dbReference>
<evidence type="ECO:0000256" key="8">
    <source>
        <dbReference type="SAM" id="SignalP"/>
    </source>
</evidence>
<dbReference type="PRINTS" id="PR00823">
    <property type="entry name" value="PANCLIPASE"/>
</dbReference>
<feature type="binding site" evidence="6">
    <location>
        <position position="241"/>
    </location>
    <ligand>
        <name>Ca(2+)</name>
        <dbReference type="ChEBI" id="CHEBI:29108"/>
    </ligand>
</feature>
<organism evidence="10 11">
    <name type="scientific">Oedothorax gibbosus</name>
    <dbReference type="NCBI Taxonomy" id="931172"/>
    <lineage>
        <taxon>Eukaryota</taxon>
        <taxon>Metazoa</taxon>
        <taxon>Ecdysozoa</taxon>
        <taxon>Arthropoda</taxon>
        <taxon>Chelicerata</taxon>
        <taxon>Arachnida</taxon>
        <taxon>Araneae</taxon>
        <taxon>Araneomorphae</taxon>
        <taxon>Entelegynae</taxon>
        <taxon>Araneoidea</taxon>
        <taxon>Linyphiidae</taxon>
        <taxon>Erigoninae</taxon>
        <taxon>Oedothorax</taxon>
    </lineage>
</organism>
<keyword evidence="6" id="KW-0479">Metal-binding</keyword>
<evidence type="ECO:0000256" key="5">
    <source>
        <dbReference type="PIRSR" id="PIRSR000865-1"/>
    </source>
</evidence>
<dbReference type="InterPro" id="IPR000734">
    <property type="entry name" value="TAG_lipase"/>
</dbReference>
<protein>
    <recommendedName>
        <fullName evidence="9">Lipase domain-containing protein</fullName>
    </recommendedName>
</protein>
<proteinExistence type="inferred from homology"/>
<dbReference type="InterPro" id="IPR013818">
    <property type="entry name" value="Lipase"/>
</dbReference>
<evidence type="ECO:0000256" key="1">
    <source>
        <dbReference type="ARBA" id="ARBA00004613"/>
    </source>
</evidence>
<keyword evidence="6" id="KW-0106">Calcium</keyword>
<evidence type="ECO:0000256" key="6">
    <source>
        <dbReference type="PIRSR" id="PIRSR000865-2"/>
    </source>
</evidence>
<feature type="domain" description="Lipase" evidence="9">
    <location>
        <begin position="48"/>
        <end position="388"/>
    </location>
</feature>
<name>A0AAV6UZ24_9ARAC</name>
<dbReference type="InterPro" id="IPR033906">
    <property type="entry name" value="Lipase_N"/>
</dbReference>
<accession>A0AAV6UZ24</accession>
<keyword evidence="8" id="KW-0732">Signal</keyword>
<dbReference type="InterPro" id="IPR016272">
    <property type="entry name" value="Lipase_LIPH"/>
</dbReference>